<dbReference type="InterPro" id="IPR002575">
    <property type="entry name" value="Aminoglycoside_PTrfase"/>
</dbReference>
<feature type="domain" description="Aminoglycoside phosphotransferase" evidence="1">
    <location>
        <begin position="198"/>
        <end position="348"/>
    </location>
</feature>
<sequence length="429" mass="45004">MLVAQSAHDELIRRDPGIPGLGVLLDPTAVLDAVHALLPRGVERPSAARAAYLHYQPGVRLTAGLVLDYPSGPEWAFARAFSAGDSGTRIAEEADYARRWAPQPGAHSVDVNALVDPRLRGPLNDPATGVVMGPPVDDRSVPAARHFASSPHGFAAGPGSSVHTLAYQPGRRWVGRVDDAWHTPRHVVRAYAGSVNVAAYLALAAAGLPVPDLVRVSRYGLLALSWTPGEPLDRVTGEREEALREAGGLLARIHAVTPPRELSRSDASGAPVAAATVLAGILPGLAARAEAVARRCGEALRSLAAPQVLSHGDFRAEQVVRGEQGLALVDLDRVRMAHPASDLADFAAADYLHGRAMGTDPTATLGPLLAGYVDESTPDLALAVRRGLGVFTAASLLRRAGEPFCTGAPNWDTRAESMVGLAEELLAAD</sequence>
<dbReference type="Gene3D" id="3.90.1200.10">
    <property type="match status" value="1"/>
</dbReference>
<evidence type="ECO:0000259" key="1">
    <source>
        <dbReference type="Pfam" id="PF01636"/>
    </source>
</evidence>
<proteinExistence type="predicted"/>
<protein>
    <recommendedName>
        <fullName evidence="1">Aminoglycoside phosphotransferase domain-containing protein</fullName>
    </recommendedName>
</protein>
<dbReference type="SUPFAM" id="SSF56112">
    <property type="entry name" value="Protein kinase-like (PK-like)"/>
    <property type="match status" value="1"/>
</dbReference>
<comment type="caution">
    <text evidence="2">The sequence shown here is derived from an EMBL/GenBank/DDBJ whole genome shotgun (WGS) entry which is preliminary data.</text>
</comment>
<evidence type="ECO:0000313" key="3">
    <source>
        <dbReference type="Proteomes" id="UP001165092"/>
    </source>
</evidence>
<dbReference type="InterPro" id="IPR011009">
    <property type="entry name" value="Kinase-like_dom_sf"/>
</dbReference>
<dbReference type="EMBL" id="BSQG01000014">
    <property type="protein sequence ID" value="GLU50370.1"/>
    <property type="molecule type" value="Genomic_DNA"/>
</dbReference>
<gene>
    <name evidence="2" type="ORF">Nans01_47210</name>
</gene>
<reference evidence="2" key="1">
    <citation type="submission" date="2023-02" db="EMBL/GenBank/DDBJ databases">
        <title>Nocardiopsis ansamitocini NBRC 112285.</title>
        <authorList>
            <person name="Ichikawa N."/>
            <person name="Sato H."/>
            <person name="Tonouchi N."/>
        </authorList>
    </citation>
    <scope>NUCLEOTIDE SEQUENCE</scope>
    <source>
        <strain evidence="2">NBRC 112285</strain>
    </source>
</reference>
<dbReference type="AlphaFoldDB" id="A0A9W6PB00"/>
<name>A0A9W6PB00_9ACTN</name>
<dbReference type="Proteomes" id="UP001165092">
    <property type="component" value="Unassembled WGS sequence"/>
</dbReference>
<organism evidence="2 3">
    <name type="scientific">Nocardiopsis ansamitocini</name>
    <dbReference type="NCBI Taxonomy" id="1670832"/>
    <lineage>
        <taxon>Bacteria</taxon>
        <taxon>Bacillati</taxon>
        <taxon>Actinomycetota</taxon>
        <taxon>Actinomycetes</taxon>
        <taxon>Streptosporangiales</taxon>
        <taxon>Nocardiopsidaceae</taxon>
        <taxon>Nocardiopsis</taxon>
    </lineage>
</organism>
<accession>A0A9W6PB00</accession>
<keyword evidence="3" id="KW-1185">Reference proteome</keyword>
<evidence type="ECO:0000313" key="2">
    <source>
        <dbReference type="EMBL" id="GLU50370.1"/>
    </source>
</evidence>
<dbReference type="Pfam" id="PF01636">
    <property type="entry name" value="APH"/>
    <property type="match status" value="1"/>
</dbReference>